<dbReference type="InterPro" id="IPR000387">
    <property type="entry name" value="Tyr_Pase_dom"/>
</dbReference>
<dbReference type="SMART" id="SM00195">
    <property type="entry name" value="DSPc"/>
    <property type="match status" value="1"/>
</dbReference>
<name>G8Y9E5_PICSO</name>
<feature type="domain" description="Tyrosine specific protein phosphatases" evidence="2">
    <location>
        <begin position="640"/>
        <end position="692"/>
    </location>
</feature>
<dbReference type="InterPro" id="IPR029021">
    <property type="entry name" value="Prot-tyrosine_phosphatase-like"/>
</dbReference>
<dbReference type="EMBL" id="FO082049">
    <property type="protein sequence ID" value="CCE84059.1"/>
    <property type="molecule type" value="Genomic_DNA"/>
</dbReference>
<accession>G8Y9E5</accession>
<sequence length="727" mass="83576">MSLLEYLVEDRNYSSGSVTLDSSSKDRRTPRTYELTLGGSSQSSRSYSHGQLSDCVDIGPLALKDKVATLRCETHYACRDSWVERFHRRLQKAEGEDSIYLISTSKQLDDFLDFYYSLPVPKPDEVFPFLHGLTNFVQRRFFLEDEDSKGLSANMTSPNHFYTMFVCTKDSQKVFPNSCSLDDILTPMPVEFDGQDHVEYIEYEPLDHVCRFSSSSSLFDNRNFASQQKIAASMSNFVVFNDSADFSVNLNAAKTLKKLSPDKSVYIVDIPLSDWVDSKSSHIIEKPVGLFVQEQSLLRQISSMKNPMKNIYSGNTLDYQILSDKPHTFYLIINAHDKAQFPDLSVLEKLMANNGHFKHIYLEFPCSGMFDSSSITFDQTLSFLNFLKLIYLCVSQDRKVLIFSQDGFTGQSLLLLAIGCLFKVDNGSGSLEEIILKLMSQNSSKFHFFKKDLVFLKKLERFIAWVKEYKLRDTCLISELNYESINSFYSKQVASFPQQTYDWFNFDSDNNFPSKISESIYVGSVSHASSFTVINNCELRTIISIGEKPLWLEELGIRLEHEPDFSPTTKSRVVKPAFVFNNGKSILYVISLPFMPQCPRLSEVIFVYNLKDDGKDSMLPLLLSAPQFLQDKIIPHPTYSGRTMIHCQFGVSRSVSLAIASFIKHKNLDLRGAYLLLRVTRYNVIAQPNLRLFYELFYYEYMLRRKTRSCWWSLCREIAQLNSKYLL</sequence>
<dbReference type="Proteomes" id="UP000005222">
    <property type="component" value="Chromosome K"/>
</dbReference>
<dbReference type="PANTHER" id="PTHR47550">
    <property type="entry name" value="DUAL SPECIFICITY PROTEIN PHOSPHATASE PPS1"/>
    <property type="match status" value="1"/>
</dbReference>
<evidence type="ECO:0000313" key="5">
    <source>
        <dbReference type="Proteomes" id="UP000005222"/>
    </source>
</evidence>
<dbReference type="GO" id="GO:0033260">
    <property type="term" value="P:nuclear DNA replication"/>
    <property type="evidence" value="ECO:0007669"/>
    <property type="project" value="TreeGrafter"/>
</dbReference>
<feature type="compositionally biased region" description="Low complexity" evidence="1">
    <location>
        <begin position="35"/>
        <end position="49"/>
    </location>
</feature>
<dbReference type="InterPro" id="IPR053239">
    <property type="entry name" value="Dual_spec_PTase"/>
</dbReference>
<evidence type="ECO:0000256" key="1">
    <source>
        <dbReference type="SAM" id="MobiDB-lite"/>
    </source>
</evidence>
<dbReference type="Gene3D" id="3.90.190.10">
    <property type="entry name" value="Protein tyrosine phosphatase superfamily"/>
    <property type="match status" value="1"/>
</dbReference>
<dbReference type="HOGENOM" id="CLU_011664_0_0_1"/>
<dbReference type="STRING" id="559304.G8Y9E5"/>
<evidence type="ECO:0000313" key="4">
    <source>
        <dbReference type="EMBL" id="CCE85090.1"/>
    </source>
</evidence>
<dbReference type="InterPro" id="IPR000340">
    <property type="entry name" value="Dual-sp_phosphatase_cat-dom"/>
</dbReference>
<dbReference type="AlphaFoldDB" id="G8Y9E5"/>
<evidence type="ECO:0000259" key="2">
    <source>
        <dbReference type="PROSITE" id="PS50056"/>
    </source>
</evidence>
<dbReference type="SUPFAM" id="SSF52799">
    <property type="entry name" value="(Phosphotyrosine protein) phosphatases II"/>
    <property type="match status" value="1"/>
</dbReference>
<dbReference type="InParanoid" id="G8Y9E5"/>
<dbReference type="InterPro" id="IPR020422">
    <property type="entry name" value="TYR_PHOSPHATASE_DUAL_dom"/>
</dbReference>
<reference evidence="5" key="2">
    <citation type="journal article" date="2012" name="G3 (Bethesda)">
        <title>Pichia sorbitophila, an interspecies yeast hybrid reveals early steps of genome resolution following polyploidization.</title>
        <authorList>
            <person name="Leh Louis V."/>
            <person name="Despons L."/>
            <person name="Friedrich A."/>
            <person name="Martin T."/>
            <person name="Durrens P."/>
            <person name="Casaregola S."/>
            <person name="Neuveglise C."/>
            <person name="Fairhead C."/>
            <person name="Marck C."/>
            <person name="Cruz J.A."/>
            <person name="Straub M.L."/>
            <person name="Kugler V."/>
            <person name="Sacerdot C."/>
            <person name="Uzunov Z."/>
            <person name="Thierry A."/>
            <person name="Weiss S."/>
            <person name="Bleykasten C."/>
            <person name="De Montigny J."/>
            <person name="Jacques N."/>
            <person name="Jung P."/>
            <person name="Lemaire M."/>
            <person name="Mallet S."/>
            <person name="Morel G."/>
            <person name="Richard G.F."/>
            <person name="Sarkar A."/>
            <person name="Savel G."/>
            <person name="Schacherer J."/>
            <person name="Seret M.L."/>
            <person name="Talla E."/>
            <person name="Samson G."/>
            <person name="Jubin C."/>
            <person name="Poulain J."/>
            <person name="Vacherie B."/>
            <person name="Barbe V."/>
            <person name="Pelletier E."/>
            <person name="Sherman D.J."/>
            <person name="Westhof E."/>
            <person name="Weissenbach J."/>
            <person name="Baret P.V."/>
            <person name="Wincker P."/>
            <person name="Gaillardin C."/>
            <person name="Dujon B."/>
            <person name="Souciet J.L."/>
        </authorList>
    </citation>
    <scope>NUCLEOTIDE SEQUENCE [LARGE SCALE GENOMIC DNA]</scope>
    <source>
        <strain evidence="5">ATCC MYA-4447 / BCRC 22081 / CBS 7064 / NBRC 10061 / NRRL Y-12695</strain>
    </source>
</reference>
<dbReference type="PANTHER" id="PTHR47550:SF1">
    <property type="entry name" value="DUAL SPECIFICITY PROTEIN PHOSPHATASE PPS1"/>
    <property type="match status" value="1"/>
</dbReference>
<organism evidence="3 5">
    <name type="scientific">Pichia sorbitophila (strain ATCC MYA-4447 / BCRC 22081 / CBS 7064 / NBRC 10061 / NRRL Y-12695)</name>
    <name type="common">Hybrid yeast</name>
    <dbReference type="NCBI Taxonomy" id="559304"/>
    <lineage>
        <taxon>Eukaryota</taxon>
        <taxon>Fungi</taxon>
        <taxon>Dikarya</taxon>
        <taxon>Ascomycota</taxon>
        <taxon>Saccharomycotina</taxon>
        <taxon>Pichiomycetes</taxon>
        <taxon>Debaryomycetaceae</taxon>
        <taxon>Millerozyma</taxon>
    </lineage>
</organism>
<reference evidence="3" key="1">
    <citation type="submission" date="2011-10" db="EMBL/GenBank/DDBJ databases">
        <authorList>
            <person name="Genoscope - CEA"/>
        </authorList>
    </citation>
    <scope>NUCLEOTIDE SEQUENCE</scope>
</reference>
<gene>
    <name evidence="3" type="primary">Piso0_004661</name>
    <name evidence="3" type="ORF">GNLVRS01_PISO0K21790g</name>
    <name evidence="4" type="ORF">GNLVRS01_PISO0L21791g</name>
</gene>
<dbReference type="eggNOG" id="KOG1716">
    <property type="taxonomic scope" value="Eukaryota"/>
</dbReference>
<dbReference type="EMBL" id="FO082048">
    <property type="protein sequence ID" value="CCE85090.1"/>
    <property type="molecule type" value="Genomic_DNA"/>
</dbReference>
<dbReference type="GO" id="GO:0005634">
    <property type="term" value="C:nucleus"/>
    <property type="evidence" value="ECO:0007669"/>
    <property type="project" value="GOC"/>
</dbReference>
<protein>
    <submittedName>
        <fullName evidence="3">Piso0_004661 protein</fullName>
    </submittedName>
</protein>
<feature type="region of interest" description="Disordered" evidence="1">
    <location>
        <begin position="15"/>
        <end position="49"/>
    </location>
</feature>
<dbReference type="OrthoDB" id="273181at2759"/>
<dbReference type="Proteomes" id="UP000005222">
    <property type="component" value="Chromosome L"/>
</dbReference>
<proteinExistence type="predicted"/>
<evidence type="ECO:0000313" key="3">
    <source>
        <dbReference type="EMBL" id="CCE84059.1"/>
    </source>
</evidence>
<keyword evidence="5" id="KW-1185">Reference proteome</keyword>
<dbReference type="Pfam" id="PF00782">
    <property type="entry name" value="DSPc"/>
    <property type="match status" value="1"/>
</dbReference>
<dbReference type="PROSITE" id="PS50056">
    <property type="entry name" value="TYR_PHOSPHATASE_2"/>
    <property type="match status" value="1"/>
</dbReference>
<dbReference type="GO" id="GO:0008138">
    <property type="term" value="F:protein tyrosine/serine/threonine phosphatase activity"/>
    <property type="evidence" value="ECO:0007669"/>
    <property type="project" value="TreeGrafter"/>
</dbReference>